<keyword evidence="7 8" id="KW-0472">Membrane</keyword>
<evidence type="ECO:0000256" key="2">
    <source>
        <dbReference type="ARBA" id="ARBA00022448"/>
    </source>
</evidence>
<dbReference type="Pfam" id="PF02378">
    <property type="entry name" value="PTS_EIIC"/>
    <property type="match status" value="1"/>
</dbReference>
<keyword evidence="2 8" id="KW-0813">Transport</keyword>
<evidence type="ECO:0000256" key="7">
    <source>
        <dbReference type="ARBA" id="ARBA00023136"/>
    </source>
</evidence>
<dbReference type="PROSITE" id="PS51105">
    <property type="entry name" value="PTS_EIIC_TYPE_3"/>
    <property type="match status" value="1"/>
</dbReference>
<evidence type="ECO:0000256" key="3">
    <source>
        <dbReference type="ARBA" id="ARBA00022475"/>
    </source>
</evidence>
<evidence type="ECO:0000259" key="10">
    <source>
        <dbReference type="PROSITE" id="PS51105"/>
    </source>
</evidence>
<feature type="transmembrane region" description="Helical" evidence="9">
    <location>
        <begin position="97"/>
        <end position="115"/>
    </location>
</feature>
<proteinExistence type="predicted"/>
<dbReference type="Proteomes" id="UP000242864">
    <property type="component" value="Chromosome"/>
</dbReference>
<feature type="transmembrane region" description="Helical" evidence="9">
    <location>
        <begin position="279"/>
        <end position="299"/>
    </location>
</feature>
<dbReference type="GO" id="GO:1901264">
    <property type="term" value="P:carbohydrate derivative transport"/>
    <property type="evidence" value="ECO:0007669"/>
    <property type="project" value="TreeGrafter"/>
</dbReference>
<dbReference type="InterPro" id="IPR004796">
    <property type="entry name" value="PTS_IIC_cello"/>
</dbReference>
<feature type="transmembrane region" description="Helical" evidence="9">
    <location>
        <begin position="203"/>
        <end position="225"/>
    </location>
</feature>
<dbReference type="AlphaFoldDB" id="A0AAC9RU41"/>
<dbReference type="GO" id="GO:0009401">
    <property type="term" value="P:phosphoenolpyruvate-dependent sugar phosphotransferase system"/>
    <property type="evidence" value="ECO:0007669"/>
    <property type="project" value="InterPro"/>
</dbReference>
<evidence type="ECO:0000313" key="11">
    <source>
        <dbReference type="EMBL" id="ARJ51716.1"/>
    </source>
</evidence>
<keyword evidence="3 8" id="KW-1003">Cell membrane</keyword>
<keyword evidence="5 9" id="KW-0812">Transmembrane</keyword>
<dbReference type="InterPro" id="IPR004501">
    <property type="entry name" value="PTS_EIIC_3"/>
</dbReference>
<name>A0AAC9RU41_9STAP</name>
<accession>A0AAC9RU41</accession>
<feature type="transmembrane region" description="Helical" evidence="9">
    <location>
        <begin position="171"/>
        <end position="191"/>
    </location>
</feature>
<keyword evidence="4 8" id="KW-0762">Sugar transport</keyword>
<dbReference type="PIRSF" id="PIRSF006351">
    <property type="entry name" value="PTS_EIIC-Cellobiose"/>
    <property type="match status" value="1"/>
</dbReference>
<dbReference type="PANTHER" id="PTHR33989:SF4">
    <property type="entry name" value="PTS SYSTEM N,N'-DIACETYLCHITOBIOSE-SPECIFIC EIIC COMPONENT"/>
    <property type="match status" value="1"/>
</dbReference>
<organism evidence="11 12">
    <name type="scientific">Staphylococcus lutrae</name>
    <dbReference type="NCBI Taxonomy" id="155085"/>
    <lineage>
        <taxon>Bacteria</taxon>
        <taxon>Bacillati</taxon>
        <taxon>Bacillota</taxon>
        <taxon>Bacilli</taxon>
        <taxon>Bacillales</taxon>
        <taxon>Staphylococcaceae</taxon>
        <taxon>Staphylococcus</taxon>
    </lineage>
</organism>
<keyword evidence="6 9" id="KW-1133">Transmembrane helix</keyword>
<dbReference type="PANTHER" id="PTHR33989">
    <property type="match status" value="1"/>
</dbReference>
<evidence type="ECO:0000256" key="8">
    <source>
        <dbReference type="PIRNR" id="PIRNR006351"/>
    </source>
</evidence>
<evidence type="ECO:0000256" key="6">
    <source>
        <dbReference type="ARBA" id="ARBA00022989"/>
    </source>
</evidence>
<dbReference type="InterPro" id="IPR051088">
    <property type="entry name" value="PTS_Sugar-EIIC/EIIB"/>
</dbReference>
<dbReference type="GO" id="GO:0005886">
    <property type="term" value="C:plasma membrane"/>
    <property type="evidence" value="ECO:0007669"/>
    <property type="project" value="UniProtKB-SubCell"/>
</dbReference>
<feature type="transmembrane region" description="Helical" evidence="9">
    <location>
        <begin position="29"/>
        <end position="50"/>
    </location>
</feature>
<reference evidence="11 12" key="1">
    <citation type="submission" date="2017-04" db="EMBL/GenBank/DDBJ databases">
        <authorList>
            <person name="Veseli I.A."/>
            <person name="Tang C."/>
            <person name="Pombert J.-F."/>
        </authorList>
    </citation>
    <scope>NUCLEOTIDE SEQUENCE [LARGE SCALE GENOMIC DNA]</scope>
    <source>
        <strain evidence="11 12">ATCC 700373</strain>
    </source>
</reference>
<sequence>MNHFIDNKIMPFAVKFSTNKVLVAIRDGLSLTMILAIVGSIFMLLASLPIPGWPEYLDRIGLSQYLWKGVESTFSLVGLIASFSVAWSYAKQHQQDGVAIGIIALCAFITVTPFIKQENISGITIGYLGAKGMFTAIIIALTTTHIYKFFIDRDIRIKLPDSVPPAVSRSFVALIPGVVILTFWLVVYALLDVFHLPNAHDLITTILGGPIHFLGGSVFGTAMIVALNSLFWFVGINGGSAVNSIMAPVWLGNLQTNMDAYKAGQPMTEIFTQPFMDNYVYMGGGGATLGLVIAITLIARRKRASKRTKAIAPLTLVPGLFNINEPAMFGLPIVLNVFLLIPFVLTPVVNLFIAYFATVMGLLPYTRATATWTMPPIISGFLTTGSIKASILQFILIVIDILIYIGFYAAIEKSYLKEEKDNA</sequence>
<feature type="transmembrane region" description="Helical" evidence="9">
    <location>
        <begin position="333"/>
        <end position="357"/>
    </location>
</feature>
<dbReference type="RefSeq" id="WP_085238167.1">
    <property type="nucleotide sequence ID" value="NZ_CP020773.1"/>
</dbReference>
<dbReference type="KEGG" id="slz:B5P37_10515"/>
<feature type="transmembrane region" description="Helical" evidence="9">
    <location>
        <begin position="230"/>
        <end position="251"/>
    </location>
</feature>
<comment type="subcellular location">
    <subcellularLocation>
        <location evidence="1">Cell membrane</location>
        <topology evidence="1">Multi-pass membrane protein</topology>
    </subcellularLocation>
</comment>
<evidence type="ECO:0000256" key="1">
    <source>
        <dbReference type="ARBA" id="ARBA00004651"/>
    </source>
</evidence>
<dbReference type="EMBL" id="CP020773">
    <property type="protein sequence ID" value="ARJ51716.1"/>
    <property type="molecule type" value="Genomic_DNA"/>
</dbReference>
<evidence type="ECO:0000256" key="9">
    <source>
        <dbReference type="SAM" id="Phobius"/>
    </source>
</evidence>
<evidence type="ECO:0000256" key="4">
    <source>
        <dbReference type="ARBA" id="ARBA00022597"/>
    </source>
</evidence>
<feature type="transmembrane region" description="Helical" evidence="9">
    <location>
        <begin position="127"/>
        <end position="150"/>
    </location>
</feature>
<protein>
    <recommendedName>
        <fullName evidence="8">Permease IIC component</fullName>
    </recommendedName>
</protein>
<dbReference type="GO" id="GO:0008982">
    <property type="term" value="F:protein-N(PI)-phosphohistidine-sugar phosphotransferase activity"/>
    <property type="evidence" value="ECO:0007669"/>
    <property type="project" value="UniProtKB-UniRule"/>
</dbReference>
<dbReference type="InterPro" id="IPR003352">
    <property type="entry name" value="PTS_EIIC"/>
</dbReference>
<evidence type="ECO:0000256" key="5">
    <source>
        <dbReference type="ARBA" id="ARBA00022692"/>
    </source>
</evidence>
<feature type="transmembrane region" description="Helical" evidence="9">
    <location>
        <begin position="391"/>
        <end position="411"/>
    </location>
</feature>
<feature type="domain" description="PTS EIIC type-3" evidence="10">
    <location>
        <begin position="5"/>
        <end position="407"/>
    </location>
</feature>
<feature type="transmembrane region" description="Helical" evidence="9">
    <location>
        <begin position="70"/>
        <end position="90"/>
    </location>
</feature>
<keyword evidence="12" id="KW-1185">Reference proteome</keyword>
<gene>
    <name evidence="11" type="ORF">B5P37_10515</name>
</gene>
<evidence type="ECO:0000313" key="12">
    <source>
        <dbReference type="Proteomes" id="UP000242864"/>
    </source>
</evidence>
<comment type="function">
    <text evidence="8">The phosphoenolpyruvate-dependent sugar phosphotransferase system (PTS), a major carbohydrate active -transport system, catalyzes the phosphorylation of incoming sugar substrates concomitant with their translocation across the cell membrane.</text>
</comment>
<dbReference type="NCBIfam" id="TIGR00410">
    <property type="entry name" value="lacE"/>
    <property type="match status" value="1"/>
</dbReference>